<dbReference type="InterPro" id="IPR036866">
    <property type="entry name" value="RibonucZ/Hydroxyglut_hydro"/>
</dbReference>
<dbReference type="OrthoDB" id="258495at2759"/>
<dbReference type="CDD" id="cd07735">
    <property type="entry name" value="class_II_PDE_MBL-fold"/>
    <property type="match status" value="1"/>
</dbReference>
<dbReference type="PRINTS" id="PR00388">
    <property type="entry name" value="PDIESTERASE2"/>
</dbReference>
<dbReference type="EMBL" id="MU157832">
    <property type="protein sequence ID" value="KAF9532425.1"/>
    <property type="molecule type" value="Genomic_DNA"/>
</dbReference>
<dbReference type="GO" id="GO:1902660">
    <property type="term" value="P:negative regulation of glucose mediated signaling pathway"/>
    <property type="evidence" value="ECO:0007669"/>
    <property type="project" value="TreeGrafter"/>
</dbReference>
<gene>
    <name evidence="1" type="ORF">CPB83DRAFT_847827</name>
</gene>
<dbReference type="PANTHER" id="PTHR28283">
    <property type="entry name" value="3',5'-CYCLIC-NUCLEOTIDE PHOSPHODIESTERASE 1"/>
    <property type="match status" value="1"/>
</dbReference>
<dbReference type="GO" id="GO:0047555">
    <property type="term" value="F:3',5'-cyclic-GMP phosphodiesterase activity"/>
    <property type="evidence" value="ECO:0007669"/>
    <property type="project" value="TreeGrafter"/>
</dbReference>
<dbReference type="Gene3D" id="3.60.15.10">
    <property type="entry name" value="Ribonuclease Z/Hydroxyacylglutathione hydrolase-like"/>
    <property type="match status" value="1"/>
</dbReference>
<sequence>MKAPAFDLVVVGAGGGPDETNLSAYLVKVHNTKWEDGILALEAGSGQGALARLLRKQPNLFHSKDSVNGTSHKSHTASEIYSFVKSFLLTHAHLDHINSLVVSAGSFGGGRKRVHGLVQTLKDLELVFSDRIWPNLASWKEEDDSSKLLYSALAADENYAPIHSDVSVQAIPLNHGKNALGQYSSTAFFLRHDQSQHEFLFFGDVEPDSLTEKPQTINVWRAAASKLPDKLSSIFIECSWPSGRKDNLLFGHLTPEHLGDELATLAAEVVKHRRATERSAHDGRRRKRQKFSALIEEDLHGALDGLRVYVMHCKDMDRDDGRPAHDIIVEQCQQIVRDRRLGAEILAVVQGMHIEI</sequence>
<dbReference type="GO" id="GO:0006198">
    <property type="term" value="P:cAMP catabolic process"/>
    <property type="evidence" value="ECO:0007669"/>
    <property type="project" value="InterPro"/>
</dbReference>
<accession>A0A9P6ENH8</accession>
<dbReference type="GO" id="GO:0004115">
    <property type="term" value="F:3',5'-cyclic-AMP phosphodiesterase activity"/>
    <property type="evidence" value="ECO:0007669"/>
    <property type="project" value="InterPro"/>
</dbReference>
<keyword evidence="2" id="KW-1185">Reference proteome</keyword>
<name>A0A9P6ENH8_9AGAR</name>
<dbReference type="InterPro" id="IPR000396">
    <property type="entry name" value="Pdiesterase2"/>
</dbReference>
<protein>
    <submittedName>
        <fullName evidence="1">Cyclic-AMP phosphodiesterase</fullName>
    </submittedName>
</protein>
<dbReference type="Pfam" id="PF02112">
    <property type="entry name" value="PDEase_II"/>
    <property type="match status" value="1"/>
</dbReference>
<organism evidence="1 2">
    <name type="scientific">Crepidotus variabilis</name>
    <dbReference type="NCBI Taxonomy" id="179855"/>
    <lineage>
        <taxon>Eukaryota</taxon>
        <taxon>Fungi</taxon>
        <taxon>Dikarya</taxon>
        <taxon>Basidiomycota</taxon>
        <taxon>Agaricomycotina</taxon>
        <taxon>Agaricomycetes</taxon>
        <taxon>Agaricomycetidae</taxon>
        <taxon>Agaricales</taxon>
        <taxon>Agaricineae</taxon>
        <taxon>Crepidotaceae</taxon>
        <taxon>Crepidotus</taxon>
    </lineage>
</organism>
<dbReference type="Proteomes" id="UP000807306">
    <property type="component" value="Unassembled WGS sequence"/>
</dbReference>
<evidence type="ECO:0000313" key="1">
    <source>
        <dbReference type="EMBL" id="KAF9532425.1"/>
    </source>
</evidence>
<comment type="caution">
    <text evidence="1">The sequence shown here is derived from an EMBL/GenBank/DDBJ whole genome shotgun (WGS) entry which is preliminary data.</text>
</comment>
<proteinExistence type="predicted"/>
<evidence type="ECO:0000313" key="2">
    <source>
        <dbReference type="Proteomes" id="UP000807306"/>
    </source>
</evidence>
<reference evidence="1" key="1">
    <citation type="submission" date="2020-11" db="EMBL/GenBank/DDBJ databases">
        <authorList>
            <consortium name="DOE Joint Genome Institute"/>
            <person name="Ahrendt S."/>
            <person name="Riley R."/>
            <person name="Andreopoulos W."/>
            <person name="Labutti K."/>
            <person name="Pangilinan J."/>
            <person name="Ruiz-Duenas F.J."/>
            <person name="Barrasa J.M."/>
            <person name="Sanchez-Garcia M."/>
            <person name="Camarero S."/>
            <person name="Miyauchi S."/>
            <person name="Serrano A."/>
            <person name="Linde D."/>
            <person name="Babiker R."/>
            <person name="Drula E."/>
            <person name="Ayuso-Fernandez I."/>
            <person name="Pacheco R."/>
            <person name="Padilla G."/>
            <person name="Ferreira P."/>
            <person name="Barriuso J."/>
            <person name="Kellner H."/>
            <person name="Castanera R."/>
            <person name="Alfaro M."/>
            <person name="Ramirez L."/>
            <person name="Pisabarro A.G."/>
            <person name="Kuo A."/>
            <person name="Tritt A."/>
            <person name="Lipzen A."/>
            <person name="He G."/>
            <person name="Yan M."/>
            <person name="Ng V."/>
            <person name="Cullen D."/>
            <person name="Martin F."/>
            <person name="Rosso M.-N."/>
            <person name="Henrissat B."/>
            <person name="Hibbett D."/>
            <person name="Martinez A.T."/>
            <person name="Grigoriev I.V."/>
        </authorList>
    </citation>
    <scope>NUCLEOTIDE SEQUENCE</scope>
    <source>
        <strain evidence="1">CBS 506.95</strain>
    </source>
</reference>
<dbReference type="PANTHER" id="PTHR28283:SF1">
    <property type="entry name" value="3',5'-CYCLIC-NUCLEOTIDE PHOSPHODIESTERASE 1"/>
    <property type="match status" value="1"/>
</dbReference>
<dbReference type="AlphaFoldDB" id="A0A9P6ENH8"/>
<dbReference type="SUPFAM" id="SSF56281">
    <property type="entry name" value="Metallo-hydrolase/oxidoreductase"/>
    <property type="match status" value="1"/>
</dbReference>